<gene>
    <name evidence="4" type="ORF">ACMD2_13442</name>
</gene>
<dbReference type="InterPro" id="IPR036188">
    <property type="entry name" value="FAD/NAD-bd_sf"/>
</dbReference>
<comment type="pathway">
    <text evidence="1">Carotenoid biosynthesis.</text>
</comment>
<evidence type="ECO:0000313" key="5">
    <source>
        <dbReference type="Proteomes" id="UP000092600"/>
    </source>
</evidence>
<dbReference type="GO" id="GO:0016117">
    <property type="term" value="P:carotenoid biosynthetic process"/>
    <property type="evidence" value="ECO:0007669"/>
    <property type="project" value="InterPro"/>
</dbReference>
<reference evidence="4 5" key="1">
    <citation type="journal article" date="2016" name="DNA Res.">
        <title>The draft genome of MD-2 pineapple using hybrid error correction of long reads.</title>
        <authorList>
            <person name="Redwan R.M."/>
            <person name="Saidin A."/>
            <person name="Kumar S.V."/>
        </authorList>
    </citation>
    <scope>NUCLEOTIDE SEQUENCE [LARGE SCALE GENOMIC DNA]</scope>
    <source>
        <strain evidence="5">cv. MD2</strain>
        <tissue evidence="4">Leaf</tissue>
    </source>
</reference>
<dbReference type="EMBL" id="LSRQ01005110">
    <property type="protein sequence ID" value="OAY68107.1"/>
    <property type="molecule type" value="Genomic_DNA"/>
</dbReference>
<dbReference type="InterPro" id="IPR010108">
    <property type="entry name" value="Lycopene_cyclase_b/e"/>
</dbReference>
<comment type="similarity">
    <text evidence="2">Belongs to the lycopene cyclase family.</text>
</comment>
<dbReference type="PRINTS" id="PR00469">
    <property type="entry name" value="PNDRDTASEII"/>
</dbReference>
<dbReference type="GO" id="GO:0016860">
    <property type="term" value="F:intramolecular oxidoreductase activity"/>
    <property type="evidence" value="ECO:0007669"/>
    <property type="project" value="UniProtKB-ARBA"/>
</dbReference>
<protein>
    <submittedName>
        <fullName evidence="4">Capsanthin/capsorubin synthase, chromoplastic</fullName>
    </submittedName>
</protein>
<keyword evidence="3" id="KW-0413">Isomerase</keyword>
<dbReference type="PANTHER" id="PTHR39757">
    <property type="match status" value="1"/>
</dbReference>
<dbReference type="PANTHER" id="PTHR39757:SF9">
    <property type="entry name" value="CAPSANTHIN_CAPSORUBIN SYNTHASE, CHROMOPLAST PROTEIN"/>
    <property type="match status" value="1"/>
</dbReference>
<dbReference type="GO" id="GO:0016705">
    <property type="term" value="F:oxidoreductase activity, acting on paired donors, with incorporation or reduction of molecular oxygen"/>
    <property type="evidence" value="ECO:0007669"/>
    <property type="project" value="InterPro"/>
</dbReference>
<dbReference type="Gene3D" id="3.50.50.60">
    <property type="entry name" value="FAD/NAD(P)-binding domain"/>
    <property type="match status" value="1"/>
</dbReference>
<dbReference type="NCBIfam" id="TIGR01790">
    <property type="entry name" value="carotene-cycl"/>
    <property type="match status" value="1"/>
</dbReference>
<dbReference type="Pfam" id="PF05834">
    <property type="entry name" value="Lycopene_cycl"/>
    <property type="match status" value="1"/>
</dbReference>
<evidence type="ECO:0000256" key="1">
    <source>
        <dbReference type="ARBA" id="ARBA00004829"/>
    </source>
</evidence>
<evidence type="ECO:0000256" key="2">
    <source>
        <dbReference type="ARBA" id="ARBA00006599"/>
    </source>
</evidence>
<comment type="caution">
    <text evidence="4">The sequence shown here is derived from an EMBL/GenBank/DDBJ whole genome shotgun (WGS) entry which is preliminary data.</text>
</comment>
<dbReference type="Proteomes" id="UP000092600">
    <property type="component" value="Unassembled WGS sequence"/>
</dbReference>
<dbReference type="AlphaFoldDB" id="A0A199UTH1"/>
<dbReference type="STRING" id="4615.A0A199UTH1"/>
<accession>A0A199UTH1</accession>
<evidence type="ECO:0000256" key="3">
    <source>
        <dbReference type="ARBA" id="ARBA00023235"/>
    </source>
</evidence>
<proteinExistence type="inferred from homology"/>
<organism evidence="4 5">
    <name type="scientific">Ananas comosus</name>
    <name type="common">Pineapple</name>
    <name type="synonym">Ananas ananas</name>
    <dbReference type="NCBI Taxonomy" id="4615"/>
    <lineage>
        <taxon>Eukaryota</taxon>
        <taxon>Viridiplantae</taxon>
        <taxon>Streptophyta</taxon>
        <taxon>Embryophyta</taxon>
        <taxon>Tracheophyta</taxon>
        <taxon>Spermatophyta</taxon>
        <taxon>Magnoliopsida</taxon>
        <taxon>Liliopsida</taxon>
        <taxon>Poales</taxon>
        <taxon>Bromeliaceae</taxon>
        <taxon>Bromelioideae</taxon>
        <taxon>Ananas</taxon>
    </lineage>
</organism>
<evidence type="ECO:0000313" key="4">
    <source>
        <dbReference type="EMBL" id="OAY68107.1"/>
    </source>
</evidence>
<name>A0A199UTH1_ANACO</name>
<sequence length="489" mass="54988">MDEEINMSLPAYGNVNNVQLYTVSDAQAFGLASTKSASHSSGIHQSSLDISRPASAKPETLDVDLRWHDHRPGARPTEYDVVVVGCGPSGLRLAEQAARRGLRVCCVDPSPLTAWPNNYGVWLLDESVVSQTWPMTAVIVDDRRTKYLNRPYGRVSRNGLKTHLLQECTSHGVEFHQAKAWEVKHNEFSSAISCSSGYELKANLVVDATGFSSPFVEYDKKRNHGYQIAHGILAEVNCHPFDLDKMLLMDWRDSHMDSEPYLRPQNSKTPTFLYAMPLNSTLIFLEETSLVSRPILSYTEIKRRMTARLRHLGIKLKRVIEDEKCLIPMGGPLPKIPQSTMAIGGGAGLVHPSTGYMVVRGLELAPVIAEAMVECLGSTRMVRGRQLRHKMWSSLWTGERKRAREFYCFGMEMLLRLDLKGTRSFFDAFFDLDNYCWEGFLSSRLSLRELLLLSLYLFGNASSKCKWDIVSKCPVPFVRMAGNLAIQST</sequence>
<dbReference type="SUPFAM" id="SSF51905">
    <property type="entry name" value="FAD/NAD(P)-binding domain"/>
    <property type="match status" value="1"/>
</dbReference>